<evidence type="ECO:0008006" key="5">
    <source>
        <dbReference type="Google" id="ProtNLM"/>
    </source>
</evidence>
<dbReference type="AlphaFoldDB" id="A0AAW8PYP3"/>
<protein>
    <recommendedName>
        <fullName evidence="5">Integrase</fullName>
    </recommendedName>
</protein>
<dbReference type="Gene3D" id="1.10.443.10">
    <property type="entry name" value="Intergrase catalytic core"/>
    <property type="match status" value="1"/>
</dbReference>
<evidence type="ECO:0000313" key="3">
    <source>
        <dbReference type="EMBL" id="MDS1820955.1"/>
    </source>
</evidence>
<name>A0AAW8PYP3_VIBPH</name>
<feature type="region of interest" description="Disordered" evidence="2">
    <location>
        <begin position="322"/>
        <end position="346"/>
    </location>
</feature>
<dbReference type="GO" id="GO:0003677">
    <property type="term" value="F:DNA binding"/>
    <property type="evidence" value="ECO:0007669"/>
    <property type="project" value="InterPro"/>
</dbReference>
<dbReference type="RefSeq" id="WP_311019741.1">
    <property type="nucleotide sequence ID" value="NZ_JAUHGG010000003.1"/>
</dbReference>
<dbReference type="Proteomes" id="UP001253193">
    <property type="component" value="Unassembled WGS sequence"/>
</dbReference>
<dbReference type="InterPro" id="IPR011010">
    <property type="entry name" value="DNA_brk_join_enz"/>
</dbReference>
<accession>A0AAW8PYP3</accession>
<dbReference type="GO" id="GO:0015074">
    <property type="term" value="P:DNA integration"/>
    <property type="evidence" value="ECO:0007669"/>
    <property type="project" value="InterPro"/>
</dbReference>
<dbReference type="SUPFAM" id="SSF56349">
    <property type="entry name" value="DNA breaking-rejoining enzymes"/>
    <property type="match status" value="1"/>
</dbReference>
<evidence type="ECO:0000256" key="1">
    <source>
        <dbReference type="ARBA" id="ARBA00023172"/>
    </source>
</evidence>
<keyword evidence="1" id="KW-0233">DNA recombination</keyword>
<evidence type="ECO:0000256" key="2">
    <source>
        <dbReference type="SAM" id="MobiDB-lite"/>
    </source>
</evidence>
<dbReference type="GO" id="GO:0006310">
    <property type="term" value="P:DNA recombination"/>
    <property type="evidence" value="ECO:0007669"/>
    <property type="project" value="UniProtKB-KW"/>
</dbReference>
<dbReference type="EMBL" id="JAUHGG010000003">
    <property type="protein sequence ID" value="MDS1820955.1"/>
    <property type="molecule type" value="Genomic_DNA"/>
</dbReference>
<proteinExistence type="predicted"/>
<sequence>MQNSITKTKGTKNDYIRRAILLQRKALNDFCLLFEKPPAHNIKSVKFEGKSVDTLDIKETVEFACEFWANTVSKHTWRYYRASLRHYAETLHESRKLSSTDLSLIIKLLKETNGSDLKYNRTSAQKKKYINDDELITLTEALDSSKSKYAKTLKGWLHANCLVGLRPCEWQNTEVVSKDGKIALMVINAKATNGRSHGKTRIIYLNHLPDRLRTLVINFSKHMRRLSEDGKYNDVYSGCRRLLQELNKRLWKQRKKNITLYSSRHQFSADLKKSGASLTDIAYLMGHYSTETATSHYGKRRYGKSIVKPQVDQELTTGIQKKFKPFKLGSNPKVKTPTQPPSASPD</sequence>
<reference evidence="3" key="1">
    <citation type="submission" date="2023-06" db="EMBL/GenBank/DDBJ databases">
        <title>Genomic Diversity of Vibrio spp. and Metagenomic Analysis of Pathogens in Florida Gulf Coastal Waters Following Hurricane Ian.</title>
        <authorList>
            <person name="Brumfield K.D."/>
        </authorList>
    </citation>
    <scope>NUCLEOTIDE SEQUENCE</scope>
    <source>
        <strain evidence="3">WBS2B-138</strain>
    </source>
</reference>
<comment type="caution">
    <text evidence="3">The sequence shown here is derived from an EMBL/GenBank/DDBJ whole genome shotgun (WGS) entry which is preliminary data.</text>
</comment>
<evidence type="ECO:0000313" key="4">
    <source>
        <dbReference type="Proteomes" id="UP001253193"/>
    </source>
</evidence>
<gene>
    <name evidence="3" type="ORF">QX249_09825</name>
</gene>
<dbReference type="InterPro" id="IPR013762">
    <property type="entry name" value="Integrase-like_cat_sf"/>
</dbReference>
<organism evidence="3 4">
    <name type="scientific">Vibrio parahaemolyticus</name>
    <dbReference type="NCBI Taxonomy" id="670"/>
    <lineage>
        <taxon>Bacteria</taxon>
        <taxon>Pseudomonadati</taxon>
        <taxon>Pseudomonadota</taxon>
        <taxon>Gammaproteobacteria</taxon>
        <taxon>Vibrionales</taxon>
        <taxon>Vibrionaceae</taxon>
        <taxon>Vibrio</taxon>
    </lineage>
</organism>